<sequence>MLSRFWIGSNHRKNSSQRAVPVPLEQGGDIDLDPLRRDVVTVSQNLANFPKIDLSNHNRSSTAIAEHETMKQDLRSKPELPNYPVATEDPEAWYRQGNLYRDARKLDVALA</sequence>
<evidence type="ECO:0000313" key="2">
    <source>
        <dbReference type="EMBL" id="PSB56087.1"/>
    </source>
</evidence>
<reference evidence="2 3" key="1">
    <citation type="submission" date="2018-03" db="EMBL/GenBank/DDBJ databases">
        <title>The ancient ancestry and fast evolution of plastids.</title>
        <authorList>
            <person name="Moore K.R."/>
            <person name="Magnabosco C."/>
            <person name="Momper L."/>
            <person name="Gold D.A."/>
            <person name="Bosak T."/>
            <person name="Fournier G.P."/>
        </authorList>
    </citation>
    <scope>NUCLEOTIDE SEQUENCE [LARGE SCALE GENOMIC DNA]</scope>
    <source>
        <strain evidence="2 3">CCALA 037</strain>
    </source>
</reference>
<gene>
    <name evidence="2" type="ORF">C7B77_13025</name>
</gene>
<name>A0A2T1GET0_9CYAN</name>
<dbReference type="AlphaFoldDB" id="A0A2T1GET0"/>
<comment type="caution">
    <text evidence="2">The sequence shown here is derived from an EMBL/GenBank/DDBJ whole genome shotgun (WGS) entry which is preliminary data.</text>
</comment>
<accession>A0A2T1GET0</accession>
<organism evidence="2 3">
    <name type="scientific">Chamaesiphon polymorphus CCALA 037</name>
    <dbReference type="NCBI Taxonomy" id="2107692"/>
    <lineage>
        <taxon>Bacteria</taxon>
        <taxon>Bacillati</taxon>
        <taxon>Cyanobacteriota</taxon>
        <taxon>Cyanophyceae</taxon>
        <taxon>Gomontiellales</taxon>
        <taxon>Chamaesiphonaceae</taxon>
        <taxon>Chamaesiphon</taxon>
    </lineage>
</organism>
<keyword evidence="3" id="KW-1185">Reference proteome</keyword>
<feature type="non-terminal residue" evidence="2">
    <location>
        <position position="111"/>
    </location>
</feature>
<evidence type="ECO:0000313" key="3">
    <source>
        <dbReference type="Proteomes" id="UP000238937"/>
    </source>
</evidence>
<evidence type="ECO:0000256" key="1">
    <source>
        <dbReference type="SAM" id="MobiDB-lite"/>
    </source>
</evidence>
<proteinExistence type="predicted"/>
<feature type="region of interest" description="Disordered" evidence="1">
    <location>
        <begin position="1"/>
        <end position="25"/>
    </location>
</feature>
<dbReference type="Proteomes" id="UP000238937">
    <property type="component" value="Unassembled WGS sequence"/>
</dbReference>
<dbReference type="RefSeq" id="WP_146138305.1">
    <property type="nucleotide sequence ID" value="NZ_PVWO01000146.1"/>
</dbReference>
<protein>
    <submittedName>
        <fullName evidence="2">Uncharacterized protein</fullName>
    </submittedName>
</protein>
<dbReference type="EMBL" id="PVWO01000146">
    <property type="protein sequence ID" value="PSB56087.1"/>
    <property type="molecule type" value="Genomic_DNA"/>
</dbReference>